<gene>
    <name evidence="9" type="ORF">M9Y10_008968</name>
</gene>
<dbReference type="Pfam" id="PF13925">
    <property type="entry name" value="Katanin_con80"/>
    <property type="match status" value="1"/>
</dbReference>
<feature type="compositionally biased region" description="Low complexity" evidence="7">
    <location>
        <begin position="357"/>
        <end position="372"/>
    </location>
</feature>
<dbReference type="Gene3D" id="2.130.10.10">
    <property type="entry name" value="YVTN repeat-like/Quinoprotein amine dehydrogenase"/>
    <property type="match status" value="2"/>
</dbReference>
<feature type="repeat" description="WD" evidence="6">
    <location>
        <begin position="139"/>
        <end position="180"/>
    </location>
</feature>
<dbReference type="CDD" id="cd00200">
    <property type="entry name" value="WD40"/>
    <property type="match status" value="1"/>
</dbReference>
<sequence length="637" mass="69790">MPPKLHQLQSVAAHEGKINSMCLGHRTAQIFATGGEDRFLRIWSIGSNNPRSSFGPFQSLITACKFNPNEEMIVCANNSGTVMLFDLNENLCSSNWTSHRSTVRSLSFHSQDPRLILTCGIDGKFNVLSTTQRMPIQSYAVHNGPVNYVTCSSDGKYAATCGDDKTIRIFDLTAQKQLIKFDGGHTDSITCVEFHPTESLLISCGVDKSVRFWDMQNQREIPVSFPIDSSPVDVVMFAPFSTPTTYDVAISASADYIKTIGWRPSEMYDCFPIGLECVHDIAVDNSSGDEGTLTIASSSGETALIHRTLLNQIKPFSNRQPQASKLESNTSESEKPKSSTPRLLDITTMAKVKPKSKAAPSATTNTKTTTAAKRSKANVTPSSSTGNSSLHPKTKTSSNASRVSGRSTGSSRSNRSVSSDTKKSDNDNDSEASEKRSNSSGSRNSKNSNSSAGSKRFGTKSSYSTENSEELKIFKDFRKYRGSFITQMNERYARLTRVKDSLAQIGLTKTLENAAETGELGAELLVILGMKPGVVKLEHAALMMQIAVKVFDRDYDLAITTVESMLQAYGKLVNVTRQTSLNGVGNDIALEERKKKSDLFVESFREIAPKMRTVACGKSPISQTAAEILEDWKFFLR</sequence>
<evidence type="ECO:0000256" key="3">
    <source>
        <dbReference type="ARBA" id="ARBA00022574"/>
    </source>
</evidence>
<comment type="caution">
    <text evidence="9">The sequence shown here is derived from an EMBL/GenBank/DDBJ whole genome shotgun (WGS) entry which is preliminary data.</text>
</comment>
<dbReference type="Proteomes" id="UP001470230">
    <property type="component" value="Unassembled WGS sequence"/>
</dbReference>
<keyword evidence="10" id="KW-1185">Reference proteome</keyword>
<dbReference type="Pfam" id="PF00400">
    <property type="entry name" value="WD40"/>
    <property type="match status" value="5"/>
</dbReference>
<keyword evidence="3 6" id="KW-0853">WD repeat</keyword>
<dbReference type="EMBL" id="JAPFFF010000014">
    <property type="protein sequence ID" value="KAK8871055.1"/>
    <property type="molecule type" value="Genomic_DNA"/>
</dbReference>
<evidence type="ECO:0000259" key="8">
    <source>
        <dbReference type="Pfam" id="PF13925"/>
    </source>
</evidence>
<dbReference type="InterPro" id="IPR019775">
    <property type="entry name" value="WD40_repeat_CS"/>
</dbReference>
<name>A0ABR2IZK3_9EUKA</name>
<feature type="compositionally biased region" description="Basic and acidic residues" evidence="7">
    <location>
        <begin position="420"/>
        <end position="437"/>
    </location>
</feature>
<proteinExistence type="predicted"/>
<evidence type="ECO:0000256" key="6">
    <source>
        <dbReference type="PROSITE-ProRule" id="PRU00221"/>
    </source>
</evidence>
<dbReference type="PANTHER" id="PTHR19845">
    <property type="entry name" value="KATANIN P80 SUBUNIT"/>
    <property type="match status" value="1"/>
</dbReference>
<reference evidence="9 10" key="1">
    <citation type="submission" date="2024-04" db="EMBL/GenBank/DDBJ databases">
        <title>Tritrichomonas musculus Genome.</title>
        <authorList>
            <person name="Alves-Ferreira E."/>
            <person name="Grigg M."/>
            <person name="Lorenzi H."/>
            <person name="Galac M."/>
        </authorList>
    </citation>
    <scope>NUCLEOTIDE SEQUENCE [LARGE SCALE GENOMIC DNA]</scope>
    <source>
        <strain evidence="9 10">EAF2021</strain>
    </source>
</reference>
<comment type="subcellular location">
    <subcellularLocation>
        <location evidence="1">Cytoplasm</location>
        <location evidence="1">Cytoskeleton</location>
    </subcellularLocation>
</comment>
<feature type="repeat" description="WD" evidence="6">
    <location>
        <begin position="11"/>
        <end position="53"/>
    </location>
</feature>
<feature type="compositionally biased region" description="Polar residues" evidence="7">
    <location>
        <begin position="378"/>
        <end position="400"/>
    </location>
</feature>
<evidence type="ECO:0000256" key="2">
    <source>
        <dbReference type="ARBA" id="ARBA00022490"/>
    </source>
</evidence>
<protein>
    <submittedName>
        <fullName evidence="9">Katanin p80 WD40 repeat-containing subunit B1</fullName>
    </submittedName>
</protein>
<keyword evidence="2" id="KW-0963">Cytoplasm</keyword>
<feature type="repeat" description="WD" evidence="6">
    <location>
        <begin position="182"/>
        <end position="223"/>
    </location>
</feature>
<evidence type="ECO:0000256" key="7">
    <source>
        <dbReference type="SAM" id="MobiDB-lite"/>
    </source>
</evidence>
<keyword evidence="4" id="KW-0677">Repeat</keyword>
<evidence type="ECO:0000256" key="4">
    <source>
        <dbReference type="ARBA" id="ARBA00022737"/>
    </source>
</evidence>
<dbReference type="InterPro" id="IPR015943">
    <property type="entry name" value="WD40/YVTN_repeat-like_dom_sf"/>
</dbReference>
<keyword evidence="5" id="KW-0206">Cytoskeleton</keyword>
<evidence type="ECO:0000313" key="9">
    <source>
        <dbReference type="EMBL" id="KAK8871055.1"/>
    </source>
</evidence>
<dbReference type="PROSITE" id="PS50294">
    <property type="entry name" value="WD_REPEATS_REGION"/>
    <property type="match status" value="1"/>
</dbReference>
<evidence type="ECO:0000256" key="5">
    <source>
        <dbReference type="ARBA" id="ARBA00023212"/>
    </source>
</evidence>
<feature type="domain" description="Katanin p80 subunit C-terminal" evidence="8">
    <location>
        <begin position="481"/>
        <end position="630"/>
    </location>
</feature>
<dbReference type="PANTHER" id="PTHR19845:SF0">
    <property type="entry name" value="KATANIN P80 WD40 REPEAT-CONTAINING SUBUNIT B1"/>
    <property type="match status" value="1"/>
</dbReference>
<evidence type="ECO:0000256" key="1">
    <source>
        <dbReference type="ARBA" id="ARBA00004245"/>
    </source>
</evidence>
<feature type="region of interest" description="Disordered" evidence="7">
    <location>
        <begin position="314"/>
        <end position="462"/>
    </location>
</feature>
<feature type="compositionally biased region" description="Low complexity" evidence="7">
    <location>
        <begin position="438"/>
        <end position="454"/>
    </location>
</feature>
<dbReference type="SUPFAM" id="SSF50978">
    <property type="entry name" value="WD40 repeat-like"/>
    <property type="match status" value="1"/>
</dbReference>
<accession>A0ABR2IZK3</accession>
<dbReference type="InterPro" id="IPR028021">
    <property type="entry name" value="Katanin_C-terminal"/>
</dbReference>
<feature type="compositionally biased region" description="Low complexity" evidence="7">
    <location>
        <begin position="401"/>
        <end position="419"/>
    </location>
</feature>
<dbReference type="PROSITE" id="PS50082">
    <property type="entry name" value="WD_REPEATS_2"/>
    <property type="match status" value="3"/>
</dbReference>
<evidence type="ECO:0000313" key="10">
    <source>
        <dbReference type="Proteomes" id="UP001470230"/>
    </source>
</evidence>
<dbReference type="SMART" id="SM00320">
    <property type="entry name" value="WD40"/>
    <property type="match status" value="5"/>
</dbReference>
<dbReference type="InterPro" id="IPR001680">
    <property type="entry name" value="WD40_rpt"/>
</dbReference>
<organism evidence="9 10">
    <name type="scientific">Tritrichomonas musculus</name>
    <dbReference type="NCBI Taxonomy" id="1915356"/>
    <lineage>
        <taxon>Eukaryota</taxon>
        <taxon>Metamonada</taxon>
        <taxon>Parabasalia</taxon>
        <taxon>Tritrichomonadida</taxon>
        <taxon>Tritrichomonadidae</taxon>
        <taxon>Tritrichomonas</taxon>
    </lineage>
</organism>
<dbReference type="InterPro" id="IPR036322">
    <property type="entry name" value="WD40_repeat_dom_sf"/>
</dbReference>
<feature type="compositionally biased region" description="Polar residues" evidence="7">
    <location>
        <begin position="314"/>
        <end position="331"/>
    </location>
</feature>
<dbReference type="PROSITE" id="PS00678">
    <property type="entry name" value="WD_REPEATS_1"/>
    <property type="match status" value="1"/>
</dbReference>